<dbReference type="EMBL" id="CP008849">
    <property type="protein sequence ID" value="AIF98192.1"/>
    <property type="molecule type" value="Genomic_DNA"/>
</dbReference>
<feature type="domain" description="ABC transmembrane type-1" evidence="10">
    <location>
        <begin position="99"/>
        <end position="284"/>
    </location>
</feature>
<protein>
    <submittedName>
        <fullName evidence="11">Peptide ABC transporter permease</fullName>
    </submittedName>
</protein>
<evidence type="ECO:0000256" key="3">
    <source>
        <dbReference type="ARBA" id="ARBA00022475"/>
    </source>
</evidence>
<dbReference type="Gene3D" id="1.10.3720.10">
    <property type="entry name" value="MetI-like"/>
    <property type="match status" value="1"/>
</dbReference>
<comment type="similarity">
    <text evidence="8">Belongs to the binding-protein-dependent transport system permease family. OppBC subfamily.</text>
</comment>
<evidence type="ECO:0000256" key="4">
    <source>
        <dbReference type="ARBA" id="ARBA00022519"/>
    </source>
</evidence>
<feature type="transmembrane region" description="Helical" evidence="9">
    <location>
        <begin position="216"/>
        <end position="241"/>
    </location>
</feature>
<evidence type="ECO:0000313" key="12">
    <source>
        <dbReference type="Proteomes" id="UP000056090"/>
    </source>
</evidence>
<dbReference type="RefSeq" id="WP_044056382.1">
    <property type="nucleotide sequence ID" value="NZ_CBCSKJ010000001.1"/>
</dbReference>
<gene>
    <name evidence="11" type="ORF">EP13_05450</name>
</gene>
<sequence>MPQFSLYEEAFHPSPWHRTWLAFRESHIAIVGLFVLAIFVIFSLFAPLLTPYDPIAQNIDGLLIPPSWQPNGSISYLFGTDALGRDLFSRIMYGCRVTLGSGFLMVVLAMLIGVSIGTFAGMLRGVRSSIVNHLLDALMAIPTLLIAIIIVAILGTGLVNSMWAITLALIPQFVHRTRSFVRAEMKKEYILASRLDGANKWQLFVHSILPNMTEMLVVQGTLALSVAVIDISALGFLNLGAQSPLPELGAILADGLDVTYLAPWNVALPGLTIFLLVLSINIVGDGLRSALRKRVSH</sequence>
<dbReference type="Pfam" id="PF00528">
    <property type="entry name" value="BPD_transp_1"/>
    <property type="match status" value="1"/>
</dbReference>
<dbReference type="InterPro" id="IPR025966">
    <property type="entry name" value="OppC_N"/>
</dbReference>
<keyword evidence="6 9" id="KW-1133">Transmembrane helix</keyword>
<keyword evidence="12" id="KW-1185">Reference proteome</keyword>
<feature type="transmembrane region" description="Helical" evidence="9">
    <location>
        <begin position="261"/>
        <end position="284"/>
    </location>
</feature>
<dbReference type="GO" id="GO:0005886">
    <property type="term" value="C:plasma membrane"/>
    <property type="evidence" value="ECO:0007669"/>
    <property type="project" value="UniProtKB-SubCell"/>
</dbReference>
<comment type="subcellular location">
    <subcellularLocation>
        <location evidence="1">Cell inner membrane</location>
        <topology evidence="1">Multi-pass membrane protein</topology>
    </subcellularLocation>
    <subcellularLocation>
        <location evidence="9">Cell membrane</location>
        <topology evidence="9">Multi-pass membrane protein</topology>
    </subcellularLocation>
</comment>
<keyword evidence="4" id="KW-0997">Cell inner membrane</keyword>
<reference evidence="11 12" key="1">
    <citation type="submission" date="2014-06" db="EMBL/GenBank/DDBJ databases">
        <title>Genomes of Alteromonas australica, a world apart.</title>
        <authorList>
            <person name="Gonzaga A."/>
            <person name="Lopez-Perez M."/>
            <person name="Rodriguez-Valera F."/>
        </authorList>
    </citation>
    <scope>NUCLEOTIDE SEQUENCE [LARGE SCALE GENOMIC DNA]</scope>
    <source>
        <strain evidence="11 12">H 17</strain>
    </source>
</reference>
<dbReference type="GO" id="GO:0055085">
    <property type="term" value="P:transmembrane transport"/>
    <property type="evidence" value="ECO:0007669"/>
    <property type="project" value="InterPro"/>
</dbReference>
<dbReference type="GeneID" id="78254376"/>
<evidence type="ECO:0000259" key="10">
    <source>
        <dbReference type="PROSITE" id="PS50928"/>
    </source>
</evidence>
<evidence type="ECO:0000256" key="8">
    <source>
        <dbReference type="ARBA" id="ARBA00024202"/>
    </source>
</evidence>
<dbReference type="InterPro" id="IPR035906">
    <property type="entry name" value="MetI-like_sf"/>
</dbReference>
<dbReference type="SUPFAM" id="SSF161098">
    <property type="entry name" value="MetI-like"/>
    <property type="match status" value="1"/>
</dbReference>
<evidence type="ECO:0000256" key="6">
    <source>
        <dbReference type="ARBA" id="ARBA00022989"/>
    </source>
</evidence>
<evidence type="ECO:0000256" key="1">
    <source>
        <dbReference type="ARBA" id="ARBA00004429"/>
    </source>
</evidence>
<evidence type="ECO:0000256" key="2">
    <source>
        <dbReference type="ARBA" id="ARBA00022448"/>
    </source>
</evidence>
<evidence type="ECO:0000256" key="9">
    <source>
        <dbReference type="RuleBase" id="RU363032"/>
    </source>
</evidence>
<name>A0A075P4H2_9ALTE</name>
<dbReference type="KEGG" id="aal:EP13_05450"/>
<evidence type="ECO:0000313" key="11">
    <source>
        <dbReference type="EMBL" id="AIF98192.1"/>
    </source>
</evidence>
<dbReference type="AlphaFoldDB" id="A0A075P4H2"/>
<dbReference type="PANTHER" id="PTHR43386:SF5">
    <property type="entry name" value="PUTRESCINE EXPORT SYSTEM PERMEASE PROTEIN SAPC"/>
    <property type="match status" value="1"/>
</dbReference>
<keyword evidence="2 9" id="KW-0813">Transport</keyword>
<accession>A0A075P4H2</accession>
<dbReference type="Pfam" id="PF12911">
    <property type="entry name" value="OppC_N"/>
    <property type="match status" value="1"/>
</dbReference>
<evidence type="ECO:0000256" key="7">
    <source>
        <dbReference type="ARBA" id="ARBA00023136"/>
    </source>
</evidence>
<feature type="transmembrane region" description="Helical" evidence="9">
    <location>
        <begin position="97"/>
        <end position="123"/>
    </location>
</feature>
<evidence type="ECO:0000256" key="5">
    <source>
        <dbReference type="ARBA" id="ARBA00022692"/>
    </source>
</evidence>
<dbReference type="InterPro" id="IPR000515">
    <property type="entry name" value="MetI-like"/>
</dbReference>
<dbReference type="PANTHER" id="PTHR43386">
    <property type="entry name" value="OLIGOPEPTIDE TRANSPORT SYSTEM PERMEASE PROTEIN APPC"/>
    <property type="match status" value="1"/>
</dbReference>
<dbReference type="Proteomes" id="UP000056090">
    <property type="component" value="Chromosome"/>
</dbReference>
<proteinExistence type="inferred from homology"/>
<organism evidence="11 12">
    <name type="scientific">Alteromonas australica</name>
    <dbReference type="NCBI Taxonomy" id="589873"/>
    <lineage>
        <taxon>Bacteria</taxon>
        <taxon>Pseudomonadati</taxon>
        <taxon>Pseudomonadota</taxon>
        <taxon>Gammaproteobacteria</taxon>
        <taxon>Alteromonadales</taxon>
        <taxon>Alteromonadaceae</taxon>
        <taxon>Alteromonas/Salinimonas group</taxon>
        <taxon>Alteromonas</taxon>
    </lineage>
</organism>
<keyword evidence="7 9" id="KW-0472">Membrane</keyword>
<keyword evidence="3" id="KW-1003">Cell membrane</keyword>
<dbReference type="PROSITE" id="PS50928">
    <property type="entry name" value="ABC_TM1"/>
    <property type="match status" value="1"/>
</dbReference>
<keyword evidence="5 9" id="KW-0812">Transmembrane</keyword>
<feature type="transmembrane region" description="Helical" evidence="9">
    <location>
        <begin position="143"/>
        <end position="170"/>
    </location>
</feature>
<dbReference type="eggNOG" id="COG4171">
    <property type="taxonomic scope" value="Bacteria"/>
</dbReference>
<dbReference type="CDD" id="cd06261">
    <property type="entry name" value="TM_PBP2"/>
    <property type="match status" value="1"/>
</dbReference>
<feature type="transmembrane region" description="Helical" evidence="9">
    <location>
        <begin position="28"/>
        <end position="49"/>
    </location>
</feature>
<dbReference type="InterPro" id="IPR050366">
    <property type="entry name" value="BP-dependent_transpt_permease"/>
</dbReference>